<evidence type="ECO:0000256" key="2">
    <source>
        <dbReference type="ARBA" id="ARBA00023012"/>
    </source>
</evidence>
<dbReference type="SMART" id="SM00448">
    <property type="entry name" value="REC"/>
    <property type="match status" value="1"/>
</dbReference>
<dbReference type="AlphaFoldDB" id="A0AAP5IF95"/>
<dbReference type="InterPro" id="IPR011006">
    <property type="entry name" value="CheY-like_superfamily"/>
</dbReference>
<evidence type="ECO:0000256" key="1">
    <source>
        <dbReference type="ARBA" id="ARBA00022553"/>
    </source>
</evidence>
<dbReference type="CDD" id="cd00156">
    <property type="entry name" value="REC"/>
    <property type="match status" value="1"/>
</dbReference>
<accession>A0AAP5IF95</accession>
<evidence type="ECO:0000259" key="4">
    <source>
        <dbReference type="PROSITE" id="PS50110"/>
    </source>
</evidence>
<dbReference type="InterPro" id="IPR050595">
    <property type="entry name" value="Bact_response_regulator"/>
</dbReference>
<proteinExistence type="predicted"/>
<dbReference type="Proteomes" id="UP000667802">
    <property type="component" value="Unassembled WGS sequence"/>
</dbReference>
<dbReference type="EMBL" id="JAALHA020000024">
    <property type="protein sequence ID" value="MDR9899334.1"/>
    <property type="molecule type" value="Genomic_DNA"/>
</dbReference>
<dbReference type="PANTHER" id="PTHR44591:SF14">
    <property type="entry name" value="PROTEIN PILG"/>
    <property type="match status" value="1"/>
</dbReference>
<dbReference type="RefSeq" id="WP_208340527.1">
    <property type="nucleotide sequence ID" value="NZ_CAWQFN010000681.1"/>
</dbReference>
<comment type="caution">
    <text evidence="5">The sequence shown here is derived from an EMBL/GenBank/DDBJ whole genome shotgun (WGS) entry which is preliminary data.</text>
</comment>
<keyword evidence="6" id="KW-1185">Reference proteome</keyword>
<sequence>MTLQNSAKNKVIIADDEPTYRRCITFILEHEGWEVTEAQNGREAIEMVLKERPNVLILDYQMPELTGAEVYRYLQLHKIKLPVILVSSNNNLEELASHLGITYYLRKPFDLPEFLKTINSAYQNFGVYEEM</sequence>
<gene>
    <name evidence="5" type="ORF">G7B40_032940</name>
</gene>
<evidence type="ECO:0000313" key="6">
    <source>
        <dbReference type="Proteomes" id="UP000667802"/>
    </source>
</evidence>
<dbReference type="SUPFAM" id="SSF52172">
    <property type="entry name" value="CheY-like"/>
    <property type="match status" value="1"/>
</dbReference>
<dbReference type="GO" id="GO:0000160">
    <property type="term" value="P:phosphorelay signal transduction system"/>
    <property type="evidence" value="ECO:0007669"/>
    <property type="project" value="UniProtKB-KW"/>
</dbReference>
<feature type="domain" description="Response regulatory" evidence="4">
    <location>
        <begin position="10"/>
        <end position="122"/>
    </location>
</feature>
<organism evidence="5 6">
    <name type="scientific">Aetokthonos hydrillicola Thurmond2011</name>
    <dbReference type="NCBI Taxonomy" id="2712845"/>
    <lineage>
        <taxon>Bacteria</taxon>
        <taxon>Bacillati</taxon>
        <taxon>Cyanobacteriota</taxon>
        <taxon>Cyanophyceae</taxon>
        <taxon>Nostocales</taxon>
        <taxon>Hapalosiphonaceae</taxon>
        <taxon>Aetokthonos</taxon>
    </lineage>
</organism>
<dbReference type="Gene3D" id="3.40.50.2300">
    <property type="match status" value="1"/>
</dbReference>
<dbReference type="Pfam" id="PF00072">
    <property type="entry name" value="Response_reg"/>
    <property type="match status" value="1"/>
</dbReference>
<feature type="modified residue" description="4-aspartylphosphate" evidence="3">
    <location>
        <position position="59"/>
    </location>
</feature>
<reference evidence="6" key="1">
    <citation type="journal article" date="2021" name="Science">
        <title>Hunting the eagle killer: A cyanobacterial neurotoxin causes vacuolar myelinopathy.</title>
        <authorList>
            <person name="Breinlinger S."/>
            <person name="Phillips T.J."/>
            <person name="Haram B.N."/>
            <person name="Mares J."/>
            <person name="Martinez Yerena J.A."/>
            <person name="Hrouzek P."/>
            <person name="Sobotka R."/>
            <person name="Henderson W.M."/>
            <person name="Schmieder P."/>
            <person name="Williams S.M."/>
            <person name="Lauderdale J.D."/>
            <person name="Wilde H.D."/>
            <person name="Gerrin W."/>
            <person name="Kust A."/>
            <person name="Washington J.W."/>
            <person name="Wagner C."/>
            <person name="Geier B."/>
            <person name="Liebeke M."/>
            <person name="Enke H."/>
            <person name="Niedermeyer T.H.J."/>
            <person name="Wilde S.B."/>
        </authorList>
    </citation>
    <scope>NUCLEOTIDE SEQUENCE [LARGE SCALE GENOMIC DNA]</scope>
    <source>
        <strain evidence="6">Thurmond2011</strain>
    </source>
</reference>
<keyword evidence="1 3" id="KW-0597">Phosphoprotein</keyword>
<dbReference type="PANTHER" id="PTHR44591">
    <property type="entry name" value="STRESS RESPONSE REGULATOR PROTEIN 1"/>
    <property type="match status" value="1"/>
</dbReference>
<evidence type="ECO:0000256" key="3">
    <source>
        <dbReference type="PROSITE-ProRule" id="PRU00169"/>
    </source>
</evidence>
<dbReference type="InterPro" id="IPR001789">
    <property type="entry name" value="Sig_transdc_resp-reg_receiver"/>
</dbReference>
<evidence type="ECO:0000313" key="5">
    <source>
        <dbReference type="EMBL" id="MDR9899334.1"/>
    </source>
</evidence>
<name>A0AAP5IF95_9CYAN</name>
<keyword evidence="2" id="KW-0902">Two-component regulatory system</keyword>
<dbReference type="PROSITE" id="PS50110">
    <property type="entry name" value="RESPONSE_REGULATORY"/>
    <property type="match status" value="1"/>
</dbReference>
<protein>
    <submittedName>
        <fullName evidence="5">Response regulator</fullName>
    </submittedName>
</protein>